<keyword evidence="9" id="KW-0464">Manganese</keyword>
<dbReference type="PANTHER" id="PTHR47371">
    <property type="entry name" value="LIPOTEICHOIC ACID SYNTHASE"/>
    <property type="match status" value="1"/>
</dbReference>
<keyword evidence="6 12" id="KW-1133">Transmembrane helix</keyword>
<proteinExistence type="inferred from homology"/>
<dbReference type="InterPro" id="IPR050448">
    <property type="entry name" value="OpgB/LTA_synthase_biosynth"/>
</dbReference>
<evidence type="ECO:0000256" key="5">
    <source>
        <dbReference type="ARBA" id="ARBA00022692"/>
    </source>
</evidence>
<keyword evidence="7 12" id="KW-0472">Membrane</keyword>
<dbReference type="InterPro" id="IPR017850">
    <property type="entry name" value="Alkaline_phosphatase_core_sf"/>
</dbReference>
<sequence>MKKQSLIKFIQTRTGFLTLLVFLFWLKYIFVAYCDFSLGLGDPYQHIIMWLSPIGTAVLLISIGFYFPKPIVSYIMMLVMDCLNTILLFANVLYYRQFTDFLTVKTITNASKVAPGLGKSSVALLQPSDIIIWIDLIVVILLLIFKKIKIDQKSYGLLTPFAITSVGAFLVGFNMFLAESSRPRLLRNTFDRSYVVKYLGIDTYTTYDGIKSVQTVQDTKNASASDLNSIISYTQQNYAKPNSSMFGIEKGKNVIIIHLESFQQFLINLKVNGKEVTPFLNSLYSGKHTISFSNFYHQVGLGRTSDAENLLETSTYGISDGSLFTSLGSENTFQAAPQILKQKNYTSAVFHGNVGTFWNRSSVYKNMGYNYFFDQSYFSSARTDKICYGLKDKLLFAESIKYLEQIQQPFYCKYITVTNHIPFTMDAEDLDPNFKTTSTRDTTINNYFQTAHYLDQAVHEFFNYLKKSGLYKNTMVVIYGDHYALSNSENQTLAPIIGESADTWNEFNNVQMQRVPFMIIAPNLKGYRNNEISGEIDVLPTLLHLLGVNTKNYIQFGSDLFSSDYKKWVVFRNGTIVSEKYVIIGGKGIKGTVYDRKSGKQILHYTAQEKKEIAYLAAQAKESLKYSDQLNTHNLLRFYTPAGFVPVNPNQYDYFTNYQQMIQIRNQLAGKSTSLYSQHHGSTTKLYSTDAIQLKNRQDEINKIPSSVLNNHLNSSKSSSSSSKNKK</sequence>
<evidence type="ECO:0000313" key="15">
    <source>
        <dbReference type="Proteomes" id="UP000004069"/>
    </source>
</evidence>
<comment type="similarity">
    <text evidence="3">Belongs to the LTA synthase family.</text>
</comment>
<comment type="subcellular location">
    <subcellularLocation>
        <location evidence="1">Cell membrane</location>
        <topology evidence="1">Multi-pass membrane protein</topology>
    </subcellularLocation>
</comment>
<dbReference type="InterPro" id="IPR000917">
    <property type="entry name" value="Sulfatase_N"/>
</dbReference>
<dbReference type="Pfam" id="PF00884">
    <property type="entry name" value="Sulfatase"/>
    <property type="match status" value="1"/>
</dbReference>
<keyword evidence="14" id="KW-0378">Hydrolase</keyword>
<dbReference type="GO" id="GO:0005886">
    <property type="term" value="C:plasma membrane"/>
    <property type="evidence" value="ECO:0007669"/>
    <property type="project" value="UniProtKB-SubCell"/>
</dbReference>
<keyword evidence="9" id="KW-0479">Metal-binding</keyword>
<dbReference type="GO" id="GO:0016787">
    <property type="term" value="F:hydrolase activity"/>
    <property type="evidence" value="ECO:0007669"/>
    <property type="project" value="UniProtKB-KW"/>
</dbReference>
<feature type="binding site" evidence="10">
    <location>
        <position position="482"/>
    </location>
    <ligand>
        <name>Mn(2+)</name>
        <dbReference type="ChEBI" id="CHEBI:29035"/>
    </ligand>
</feature>
<feature type="active site" evidence="8">
    <location>
        <position position="304"/>
    </location>
</feature>
<dbReference type="eggNOG" id="COG1368">
    <property type="taxonomic scope" value="Bacteria"/>
</dbReference>
<dbReference type="EMBL" id="ADNY01000023">
    <property type="protein sequence ID" value="EFG55747.1"/>
    <property type="molecule type" value="Genomic_DNA"/>
</dbReference>
<evidence type="ECO:0000256" key="4">
    <source>
        <dbReference type="ARBA" id="ARBA00022475"/>
    </source>
</evidence>
<feature type="transmembrane region" description="Helical" evidence="12">
    <location>
        <begin position="130"/>
        <end position="145"/>
    </location>
</feature>
<dbReference type="AlphaFoldDB" id="D5QA57"/>
<comment type="caution">
    <text evidence="14">The sequence shown here is derived from an EMBL/GenBank/DDBJ whole genome shotgun (WGS) entry which is preliminary data.</text>
</comment>
<dbReference type="STRING" id="83683.B1745_04335"/>
<evidence type="ECO:0000256" key="9">
    <source>
        <dbReference type="PIRSR" id="PIRSR005091-2"/>
    </source>
</evidence>
<feature type="binding site" evidence="10">
    <location>
        <position position="481"/>
    </location>
    <ligand>
        <name>Mn(2+)</name>
        <dbReference type="ChEBI" id="CHEBI:29035"/>
    </ligand>
</feature>
<evidence type="ECO:0000256" key="11">
    <source>
        <dbReference type="SAM" id="MobiDB-lite"/>
    </source>
</evidence>
<evidence type="ECO:0000256" key="7">
    <source>
        <dbReference type="ARBA" id="ARBA00023136"/>
    </source>
</evidence>
<dbReference type="RefSeq" id="WP_006351780.1">
    <property type="nucleotide sequence ID" value="NZ_ADNY01000023.1"/>
</dbReference>
<evidence type="ECO:0000256" key="8">
    <source>
        <dbReference type="PIRSR" id="PIRSR005091-1"/>
    </source>
</evidence>
<dbReference type="CDD" id="cd16015">
    <property type="entry name" value="LTA_synthase"/>
    <property type="match status" value="1"/>
</dbReference>
<protein>
    <submittedName>
        <fullName evidence="14">Arylsulfatase</fullName>
        <ecNumber evidence="14">3.1.6.-</ecNumber>
    </submittedName>
</protein>
<keyword evidence="5 12" id="KW-0812">Transmembrane</keyword>
<evidence type="ECO:0000259" key="13">
    <source>
        <dbReference type="Pfam" id="PF00884"/>
    </source>
</evidence>
<dbReference type="OrthoDB" id="5901192at2"/>
<feature type="region of interest" description="Disordered" evidence="11">
    <location>
        <begin position="708"/>
        <end position="727"/>
    </location>
</feature>
<comment type="pathway">
    <text evidence="2">Cell wall biogenesis; lipoteichoic acid biosynthesis.</text>
</comment>
<organism evidence="14 15">
    <name type="scientific">Lactobacillus amylolyticus DSM 11664</name>
    <dbReference type="NCBI Taxonomy" id="585524"/>
    <lineage>
        <taxon>Bacteria</taxon>
        <taxon>Bacillati</taxon>
        <taxon>Bacillota</taxon>
        <taxon>Bacilli</taxon>
        <taxon>Lactobacillales</taxon>
        <taxon>Lactobacillaceae</taxon>
        <taxon>Lactobacillus</taxon>
    </lineage>
</organism>
<accession>D5QA57</accession>
<evidence type="ECO:0000256" key="2">
    <source>
        <dbReference type="ARBA" id="ARBA00004936"/>
    </source>
</evidence>
<evidence type="ECO:0000256" key="10">
    <source>
        <dbReference type="PIRSR" id="PIRSR005091-3"/>
    </source>
</evidence>
<evidence type="ECO:0000256" key="3">
    <source>
        <dbReference type="ARBA" id="ARBA00009983"/>
    </source>
</evidence>
<feature type="binding site" evidence="10">
    <location>
        <position position="304"/>
    </location>
    <ligand>
        <name>Mn(2+)</name>
        <dbReference type="ChEBI" id="CHEBI:29035"/>
    </ligand>
</feature>
<dbReference type="EC" id="3.1.6.-" evidence="14"/>
<feature type="binding site" evidence="10">
    <location>
        <position position="260"/>
    </location>
    <ligand>
        <name>Mn(2+)</name>
        <dbReference type="ChEBI" id="CHEBI:29035"/>
    </ligand>
</feature>
<keyword evidence="4" id="KW-1003">Cell membrane</keyword>
<feature type="binding site" evidence="9">
    <location>
        <position position="420"/>
    </location>
    <ligand>
        <name>substrate</name>
    </ligand>
</feature>
<dbReference type="InterPro" id="IPR012160">
    <property type="entry name" value="LtaS-like"/>
</dbReference>
<evidence type="ECO:0000256" key="1">
    <source>
        <dbReference type="ARBA" id="ARBA00004651"/>
    </source>
</evidence>
<dbReference type="Gene3D" id="3.40.720.10">
    <property type="entry name" value="Alkaline Phosphatase, subunit A"/>
    <property type="match status" value="1"/>
</dbReference>
<dbReference type="GO" id="GO:0046872">
    <property type="term" value="F:metal ion binding"/>
    <property type="evidence" value="ECO:0007669"/>
    <property type="project" value="UniProtKB-KW"/>
</dbReference>
<dbReference type="Gene3D" id="3.30.1120.170">
    <property type="match status" value="1"/>
</dbReference>
<keyword evidence="15" id="KW-1185">Reference proteome</keyword>
<evidence type="ECO:0000313" key="14">
    <source>
        <dbReference type="EMBL" id="EFG55747.1"/>
    </source>
</evidence>
<dbReference type="PATRIC" id="fig|585524.9.peg.361"/>
<dbReference type="SUPFAM" id="SSF53649">
    <property type="entry name" value="Alkaline phosphatase-like"/>
    <property type="match status" value="1"/>
</dbReference>
<feature type="transmembrane region" description="Helical" evidence="12">
    <location>
        <begin position="74"/>
        <end position="95"/>
    </location>
</feature>
<dbReference type="PIRSF" id="PIRSF005091">
    <property type="entry name" value="Mmb_sulf_HI1246"/>
    <property type="match status" value="1"/>
</dbReference>
<dbReference type="PANTHER" id="PTHR47371:SF3">
    <property type="entry name" value="PHOSPHOGLYCEROL TRANSFERASE I"/>
    <property type="match status" value="1"/>
</dbReference>
<dbReference type="Proteomes" id="UP000004069">
    <property type="component" value="Unassembled WGS sequence"/>
</dbReference>
<feature type="transmembrane region" description="Helical" evidence="12">
    <location>
        <begin position="157"/>
        <end position="177"/>
    </location>
</feature>
<feature type="transmembrane region" description="Helical" evidence="12">
    <location>
        <begin position="47"/>
        <end position="67"/>
    </location>
</feature>
<evidence type="ECO:0000256" key="12">
    <source>
        <dbReference type="SAM" id="Phobius"/>
    </source>
</evidence>
<evidence type="ECO:0000256" key="6">
    <source>
        <dbReference type="ARBA" id="ARBA00022989"/>
    </source>
</evidence>
<gene>
    <name evidence="14" type="ORF">HMPREF0493_0627</name>
</gene>
<reference evidence="14 15" key="1">
    <citation type="submission" date="2010-04" db="EMBL/GenBank/DDBJ databases">
        <authorList>
            <person name="Muzny D."/>
            <person name="Qin X."/>
            <person name="Deng J."/>
            <person name="Jiang H."/>
            <person name="Liu Y."/>
            <person name="Qu J."/>
            <person name="Song X.-Z."/>
            <person name="Zhang L."/>
            <person name="Thornton R."/>
            <person name="Coyle M."/>
            <person name="Francisco L."/>
            <person name="Jackson L."/>
            <person name="Javaid M."/>
            <person name="Korchina V."/>
            <person name="Kovar C."/>
            <person name="Mata R."/>
            <person name="Mathew T."/>
            <person name="Ngo R."/>
            <person name="Nguyen L."/>
            <person name="Nguyen N."/>
            <person name="Okwuonu G."/>
            <person name="Ongeri F."/>
            <person name="Pham C."/>
            <person name="Simmons D."/>
            <person name="Wilczek-Boney K."/>
            <person name="Hale W."/>
            <person name="Jakkamsetti A."/>
            <person name="Pham P."/>
            <person name="Ruth R."/>
            <person name="San Lucas F."/>
            <person name="Warren J."/>
            <person name="Zhang J."/>
            <person name="Zhao Z."/>
            <person name="Zhou C."/>
            <person name="Zhu D."/>
            <person name="Lee S."/>
            <person name="Bess C."/>
            <person name="Blankenburg K."/>
            <person name="Forbes L."/>
            <person name="Fu Q."/>
            <person name="Gubbala S."/>
            <person name="Hirani K."/>
            <person name="Jayaseelan J.C."/>
            <person name="Lara F."/>
            <person name="Munidasa M."/>
            <person name="Palculict T."/>
            <person name="Patil S."/>
            <person name="Pu L.-L."/>
            <person name="Saada N."/>
            <person name="Tang L."/>
            <person name="Weissenberger G."/>
            <person name="Zhu Y."/>
            <person name="Hemphill L."/>
            <person name="Shang Y."/>
            <person name="Youmans B."/>
            <person name="Ayvaz T."/>
            <person name="Ross M."/>
            <person name="Santibanez J."/>
            <person name="Aqrawi P."/>
            <person name="Gross S."/>
            <person name="Joshi V."/>
            <person name="Fowler G."/>
            <person name="Nazareth L."/>
            <person name="Reid J."/>
            <person name="Worley K."/>
            <person name="Petrosino J."/>
            <person name="Highlander S."/>
            <person name="Gibbs R."/>
        </authorList>
    </citation>
    <scope>NUCLEOTIDE SEQUENCE [LARGE SCALE GENOMIC DNA]</scope>
    <source>
        <strain evidence="14 15">DSM 11664</strain>
    </source>
</reference>
<feature type="domain" description="Sulfatase N-terminal" evidence="13">
    <location>
        <begin position="252"/>
        <end position="548"/>
    </location>
</feature>
<name>D5QA57_9LACO</name>